<evidence type="ECO:0000259" key="8">
    <source>
        <dbReference type="Pfam" id="PF00482"/>
    </source>
</evidence>
<comment type="similarity">
    <text evidence="2">Belongs to the GSP F family.</text>
</comment>
<dbReference type="AlphaFoldDB" id="A0A380NIH7"/>
<keyword evidence="5 7" id="KW-1133">Transmembrane helix</keyword>
<dbReference type="InterPro" id="IPR042094">
    <property type="entry name" value="T2SS_GspF_sf"/>
</dbReference>
<accession>A0A380NIH7</accession>
<dbReference type="RefSeq" id="WP_115309931.1">
    <property type="nucleotide sequence ID" value="NZ_UHIO01000001.1"/>
</dbReference>
<keyword evidence="3" id="KW-1003">Cell membrane</keyword>
<gene>
    <name evidence="9" type="primary">epsF</name>
    <name evidence="9" type="ORF">NCTC12020_00703</name>
</gene>
<protein>
    <submittedName>
        <fullName evidence="9">Cholera toxin secretion protein epsF</fullName>
    </submittedName>
</protein>
<evidence type="ECO:0000256" key="7">
    <source>
        <dbReference type="SAM" id="Phobius"/>
    </source>
</evidence>
<feature type="transmembrane region" description="Helical" evidence="7">
    <location>
        <begin position="200"/>
        <end position="230"/>
    </location>
</feature>
<comment type="subcellular location">
    <subcellularLocation>
        <location evidence="1">Cell membrane</location>
        <topology evidence="1">Multi-pass membrane protein</topology>
    </subcellularLocation>
</comment>
<dbReference type="EMBL" id="UHIO01000001">
    <property type="protein sequence ID" value="SUP41895.1"/>
    <property type="molecule type" value="Genomic_DNA"/>
</dbReference>
<evidence type="ECO:0000256" key="4">
    <source>
        <dbReference type="ARBA" id="ARBA00022692"/>
    </source>
</evidence>
<evidence type="ECO:0000256" key="5">
    <source>
        <dbReference type="ARBA" id="ARBA00022989"/>
    </source>
</evidence>
<dbReference type="GO" id="GO:0005886">
    <property type="term" value="C:plasma membrane"/>
    <property type="evidence" value="ECO:0007669"/>
    <property type="project" value="UniProtKB-SubCell"/>
</dbReference>
<reference evidence="9 10" key="1">
    <citation type="submission" date="2018-06" db="EMBL/GenBank/DDBJ databases">
        <authorList>
            <consortium name="Pathogen Informatics"/>
            <person name="Doyle S."/>
        </authorList>
    </citation>
    <scope>NUCLEOTIDE SEQUENCE [LARGE SCALE GENOMIC DNA]</scope>
    <source>
        <strain evidence="9 10">NCTC12020</strain>
    </source>
</reference>
<organism evidence="9 10">
    <name type="scientific">Veillonella criceti</name>
    <dbReference type="NCBI Taxonomy" id="103891"/>
    <lineage>
        <taxon>Bacteria</taxon>
        <taxon>Bacillati</taxon>
        <taxon>Bacillota</taxon>
        <taxon>Negativicutes</taxon>
        <taxon>Veillonellales</taxon>
        <taxon>Veillonellaceae</taxon>
        <taxon>Veillonella</taxon>
    </lineage>
</organism>
<feature type="domain" description="Type II secretion system protein GspF" evidence="8">
    <location>
        <begin position="263"/>
        <end position="383"/>
    </location>
</feature>
<name>A0A380NIH7_9FIRM</name>
<feature type="domain" description="Type II secretion system protein GspF" evidence="8">
    <location>
        <begin position="63"/>
        <end position="181"/>
    </location>
</feature>
<dbReference type="Proteomes" id="UP000255367">
    <property type="component" value="Unassembled WGS sequence"/>
</dbReference>
<dbReference type="InterPro" id="IPR018076">
    <property type="entry name" value="T2SS_GspF_dom"/>
</dbReference>
<evidence type="ECO:0000313" key="10">
    <source>
        <dbReference type="Proteomes" id="UP000255367"/>
    </source>
</evidence>
<dbReference type="Gene3D" id="1.20.81.30">
    <property type="entry name" value="Type II secretion system (T2SS), domain F"/>
    <property type="match status" value="2"/>
</dbReference>
<dbReference type="OrthoDB" id="9805682at2"/>
<dbReference type="PANTHER" id="PTHR30012:SF0">
    <property type="entry name" value="TYPE II SECRETION SYSTEM PROTEIN F-RELATED"/>
    <property type="match status" value="1"/>
</dbReference>
<feature type="transmembrane region" description="Helical" evidence="7">
    <location>
        <begin position="157"/>
        <end position="180"/>
    </location>
</feature>
<evidence type="ECO:0000313" key="9">
    <source>
        <dbReference type="EMBL" id="SUP41895.1"/>
    </source>
</evidence>
<proteinExistence type="inferred from homology"/>
<keyword evidence="10" id="KW-1185">Reference proteome</keyword>
<dbReference type="InterPro" id="IPR003004">
    <property type="entry name" value="GspF/PilC"/>
</dbReference>
<keyword evidence="6 7" id="KW-0472">Membrane</keyword>
<sequence length="394" mass="44479">MKCYSYRAFDAKGVIQEDTMWAEASEEVVQKLQHKGLQVLSLRIAKAVKQGGKKWAYKDIVEFSYRMALLLEAGISIRRVMQFLSNKPTKRIPYIAINEAVQRGHVLSTVLEQLGFPAIGCALLQAGEAAGTLGNSFIQIKGYYEKQMAWQRQLSGAAAYPLFLLILMLLFMAVAVGFILPAFKKVFISMQVPLPWLTKLLFRFGDFITLHIGLCVGLLVSVGGGFWWLWHQPNFRFTMLRKLWQVGRGHEWFDCFYLARITKVWAILLDSGLTITDMLALTGSLWSNPYAEQLQSKVSEELARGRTFGEALQEVKLGSEFLWELVTIGEETGDMVAMLNHGAVYYEQLTNRYMRKLQQLLEPIMVSLMGIGVAVLVIAVMLPMFNAVTAIQNV</sequence>
<evidence type="ECO:0000256" key="2">
    <source>
        <dbReference type="ARBA" id="ARBA00005745"/>
    </source>
</evidence>
<feature type="transmembrane region" description="Helical" evidence="7">
    <location>
        <begin position="364"/>
        <end position="385"/>
    </location>
</feature>
<evidence type="ECO:0000256" key="6">
    <source>
        <dbReference type="ARBA" id="ARBA00023136"/>
    </source>
</evidence>
<evidence type="ECO:0000256" key="1">
    <source>
        <dbReference type="ARBA" id="ARBA00004651"/>
    </source>
</evidence>
<dbReference type="PRINTS" id="PR00812">
    <property type="entry name" value="BCTERIALGSPF"/>
</dbReference>
<evidence type="ECO:0000256" key="3">
    <source>
        <dbReference type="ARBA" id="ARBA00022475"/>
    </source>
</evidence>
<dbReference type="PANTHER" id="PTHR30012">
    <property type="entry name" value="GENERAL SECRETION PATHWAY PROTEIN"/>
    <property type="match status" value="1"/>
</dbReference>
<keyword evidence="4 7" id="KW-0812">Transmembrane</keyword>
<dbReference type="Pfam" id="PF00482">
    <property type="entry name" value="T2SSF"/>
    <property type="match status" value="2"/>
</dbReference>